<name>A0A2A8D2V0_9BACT</name>
<organism evidence="1 2">
    <name type="scientific">Longibacter salinarum</name>
    <dbReference type="NCBI Taxonomy" id="1850348"/>
    <lineage>
        <taxon>Bacteria</taxon>
        <taxon>Pseudomonadati</taxon>
        <taxon>Rhodothermota</taxon>
        <taxon>Rhodothermia</taxon>
        <taxon>Rhodothermales</taxon>
        <taxon>Salisaetaceae</taxon>
        <taxon>Longibacter</taxon>
    </lineage>
</organism>
<gene>
    <name evidence="1" type="ORF">CRI94_03070</name>
</gene>
<sequence>MVAPFELAVRANEHVYIATKYHERERDVARVRVRYIRSITFVSMRAICAGITAQCSTEIGLAPISIHG</sequence>
<protein>
    <submittedName>
        <fullName evidence="1">Uncharacterized protein</fullName>
    </submittedName>
</protein>
<evidence type="ECO:0000313" key="1">
    <source>
        <dbReference type="EMBL" id="PEN15275.1"/>
    </source>
</evidence>
<keyword evidence="2" id="KW-1185">Reference proteome</keyword>
<dbReference type="Proteomes" id="UP000220102">
    <property type="component" value="Unassembled WGS sequence"/>
</dbReference>
<dbReference type="EMBL" id="PDEQ01000001">
    <property type="protein sequence ID" value="PEN15275.1"/>
    <property type="molecule type" value="Genomic_DNA"/>
</dbReference>
<proteinExistence type="predicted"/>
<reference evidence="1 2" key="1">
    <citation type="submission" date="2017-10" db="EMBL/GenBank/DDBJ databases">
        <title>Draft genome of Longibacter Salinarum.</title>
        <authorList>
            <person name="Goh K.M."/>
            <person name="Shamsir M.S."/>
            <person name="Lim S.W."/>
        </authorList>
    </citation>
    <scope>NUCLEOTIDE SEQUENCE [LARGE SCALE GENOMIC DNA]</scope>
    <source>
        <strain evidence="1 2">KCTC 52045</strain>
    </source>
</reference>
<dbReference type="AlphaFoldDB" id="A0A2A8D2V0"/>
<accession>A0A2A8D2V0</accession>
<comment type="caution">
    <text evidence="1">The sequence shown here is derived from an EMBL/GenBank/DDBJ whole genome shotgun (WGS) entry which is preliminary data.</text>
</comment>
<evidence type="ECO:0000313" key="2">
    <source>
        <dbReference type="Proteomes" id="UP000220102"/>
    </source>
</evidence>